<keyword evidence="7" id="KW-1185">Reference proteome</keyword>
<dbReference type="PRINTS" id="PR00996">
    <property type="entry name" value="CHERMTFRASE"/>
</dbReference>
<dbReference type="InterPro" id="IPR050903">
    <property type="entry name" value="Bact_Chemotaxis_MeTrfase"/>
</dbReference>
<dbReference type="Gene3D" id="3.40.50.150">
    <property type="entry name" value="Vaccinia Virus protein VP39"/>
    <property type="match status" value="1"/>
</dbReference>
<evidence type="ECO:0000313" key="7">
    <source>
        <dbReference type="Proteomes" id="UP000294901"/>
    </source>
</evidence>
<proteinExistence type="predicted"/>
<dbReference type="GO" id="GO:0032259">
    <property type="term" value="P:methylation"/>
    <property type="evidence" value="ECO:0007669"/>
    <property type="project" value="UniProtKB-KW"/>
</dbReference>
<evidence type="ECO:0000259" key="5">
    <source>
        <dbReference type="PROSITE" id="PS50123"/>
    </source>
</evidence>
<dbReference type="SUPFAM" id="SSF53335">
    <property type="entry name" value="S-adenosyl-L-methionine-dependent methyltransferases"/>
    <property type="match status" value="1"/>
</dbReference>
<dbReference type="InterPro" id="IPR029063">
    <property type="entry name" value="SAM-dependent_MTases_sf"/>
</dbReference>
<feature type="compositionally biased region" description="Low complexity" evidence="4">
    <location>
        <begin position="271"/>
        <end position="281"/>
    </location>
</feature>
<protein>
    <submittedName>
        <fullName evidence="6">Chemotaxis protein methyltransferase CheR</fullName>
    </submittedName>
</protein>
<dbReference type="InterPro" id="IPR000780">
    <property type="entry name" value="CheR_MeTrfase"/>
</dbReference>
<dbReference type="Gene3D" id="1.25.40.10">
    <property type="entry name" value="Tetratricopeptide repeat domain"/>
    <property type="match status" value="1"/>
</dbReference>
<dbReference type="CDD" id="cd02440">
    <property type="entry name" value="AdoMet_MTases"/>
    <property type="match status" value="1"/>
</dbReference>
<evidence type="ECO:0000256" key="4">
    <source>
        <dbReference type="SAM" id="MobiDB-lite"/>
    </source>
</evidence>
<dbReference type="EMBL" id="SNWR01000002">
    <property type="protein sequence ID" value="TDO31099.1"/>
    <property type="molecule type" value="Genomic_DNA"/>
</dbReference>
<dbReference type="InterPro" id="IPR022642">
    <property type="entry name" value="CheR_C"/>
</dbReference>
<dbReference type="Pfam" id="PF01739">
    <property type="entry name" value="CheR"/>
    <property type="match status" value="1"/>
</dbReference>
<dbReference type="RefSeq" id="WP_133877261.1">
    <property type="nucleotide sequence ID" value="NZ_BOMD01000047.1"/>
</dbReference>
<feature type="region of interest" description="Disordered" evidence="4">
    <location>
        <begin position="266"/>
        <end position="301"/>
    </location>
</feature>
<reference evidence="6 7" key="1">
    <citation type="submission" date="2019-03" db="EMBL/GenBank/DDBJ databases">
        <title>Sequencing the genomes of 1000 actinobacteria strains.</title>
        <authorList>
            <person name="Klenk H.-P."/>
        </authorList>
    </citation>
    <scope>NUCLEOTIDE SEQUENCE [LARGE SCALE GENOMIC DNA]</scope>
    <source>
        <strain evidence="6 7">DSM 43805</strain>
    </source>
</reference>
<dbReference type="PANTHER" id="PTHR24422:SF19">
    <property type="entry name" value="CHEMOTAXIS PROTEIN METHYLTRANSFERASE"/>
    <property type="match status" value="1"/>
</dbReference>
<dbReference type="PANTHER" id="PTHR24422">
    <property type="entry name" value="CHEMOTAXIS PROTEIN METHYLTRANSFERASE"/>
    <property type="match status" value="1"/>
</dbReference>
<evidence type="ECO:0000256" key="2">
    <source>
        <dbReference type="ARBA" id="ARBA00022679"/>
    </source>
</evidence>
<dbReference type="SMART" id="SM00138">
    <property type="entry name" value="MeTrc"/>
    <property type="match status" value="1"/>
</dbReference>
<dbReference type="AlphaFoldDB" id="A0A4R6J6K2"/>
<dbReference type="Proteomes" id="UP000294901">
    <property type="component" value="Unassembled WGS sequence"/>
</dbReference>
<dbReference type="SUPFAM" id="SSF48452">
    <property type="entry name" value="TPR-like"/>
    <property type="match status" value="1"/>
</dbReference>
<gene>
    <name evidence="6" type="ORF">C8E87_6509</name>
</gene>
<dbReference type="OrthoDB" id="9816309at2"/>
<evidence type="ECO:0000313" key="6">
    <source>
        <dbReference type="EMBL" id="TDO31099.1"/>
    </source>
</evidence>
<evidence type="ECO:0000256" key="1">
    <source>
        <dbReference type="ARBA" id="ARBA00022603"/>
    </source>
</evidence>
<feature type="domain" description="CheR-type methyltransferase" evidence="5">
    <location>
        <begin position="1"/>
        <end position="273"/>
    </location>
</feature>
<dbReference type="PROSITE" id="PS50123">
    <property type="entry name" value="CHER"/>
    <property type="match status" value="1"/>
</dbReference>
<dbReference type="InterPro" id="IPR011990">
    <property type="entry name" value="TPR-like_helical_dom_sf"/>
</dbReference>
<name>A0A4R6J6K2_9ACTN</name>
<dbReference type="GO" id="GO:0008757">
    <property type="term" value="F:S-adenosylmethionine-dependent methyltransferase activity"/>
    <property type="evidence" value="ECO:0007669"/>
    <property type="project" value="InterPro"/>
</dbReference>
<keyword evidence="3" id="KW-0949">S-adenosyl-L-methionine</keyword>
<comment type="caution">
    <text evidence="6">The sequence shown here is derived from an EMBL/GenBank/DDBJ whole genome shotgun (WGS) entry which is preliminary data.</text>
</comment>
<keyword evidence="2 6" id="KW-0808">Transferase</keyword>
<evidence type="ECO:0000256" key="3">
    <source>
        <dbReference type="ARBA" id="ARBA00022691"/>
    </source>
</evidence>
<accession>A0A4R6J6K2</accession>
<keyword evidence="1 6" id="KW-0489">Methyltransferase</keyword>
<organism evidence="6 7">
    <name type="scientific">Paractinoplanes brasiliensis</name>
    <dbReference type="NCBI Taxonomy" id="52695"/>
    <lineage>
        <taxon>Bacteria</taxon>
        <taxon>Bacillati</taxon>
        <taxon>Actinomycetota</taxon>
        <taxon>Actinomycetes</taxon>
        <taxon>Micromonosporales</taxon>
        <taxon>Micromonosporaceae</taxon>
        <taxon>Paractinoplanes</taxon>
    </lineage>
</organism>
<sequence>MNGQGEIGRFQDLLARKLGWGSAGNDAGRLAELLRDRAAEHGLRRDDYLTRLAARPWDAELTELIERLTITETYFFRHGEQFAALREDALPERLAARASQRILRMLSVACSSGEEAYSLAITARQARPSRDWLIDVTGVDANPQMLRKAENGWYSTWSLRETPDPVRRRWFRQADSGYWVADEIRQLVRFQRTNVAEPDDELWRPEQYDVVFCRNLLMYLTPAVVSALVERMTTALAPGGFLFLGHTDSLGSNPAGLELRRNHRSFFYRRPGGPTPQQRAAPPAPVRSTPVSPYAAPPGPPPTEFDGEQAYNRALDLLRQEQFAAALELIAAPRAAPMRPRDQLLHGVLLAQAGRLDEAVALARGLSDENGLNPDAHQLLGLCLEDGSAVAEAVGQYRLAAYLDPGFALPRMRLGQLARRQGDDRTAAGELERALELLARESEQRITLFGGGFGRIALTVLCRSELDACGVRP</sequence>